<proteinExistence type="predicted"/>
<accession>C4R951</accession>
<dbReference type="STRING" id="644223.C4R951"/>
<dbReference type="EMBL" id="FN392322">
    <property type="protein sequence ID" value="CAY72126.1"/>
    <property type="molecule type" value="Genomic_DNA"/>
</dbReference>
<feature type="domain" description="Zn(2)-C6 fungal-type" evidence="1">
    <location>
        <begin position="68"/>
        <end position="101"/>
    </location>
</feature>
<dbReference type="SUPFAM" id="SSF57701">
    <property type="entry name" value="Zn2/Cys6 DNA-binding domain"/>
    <property type="match status" value="1"/>
</dbReference>
<dbReference type="CDD" id="cd00067">
    <property type="entry name" value="GAL4"/>
    <property type="match status" value="1"/>
</dbReference>
<dbReference type="InParanoid" id="C4R951"/>
<dbReference type="eggNOG" id="ENOG502RZM9">
    <property type="taxonomic scope" value="Eukaryota"/>
</dbReference>
<organism evidence="2 3">
    <name type="scientific">Komagataella phaffii (strain GS115 / ATCC 20864)</name>
    <name type="common">Yeast</name>
    <name type="synonym">Pichia pastoris</name>
    <dbReference type="NCBI Taxonomy" id="644223"/>
    <lineage>
        <taxon>Eukaryota</taxon>
        <taxon>Fungi</taxon>
        <taxon>Dikarya</taxon>
        <taxon>Ascomycota</taxon>
        <taxon>Saccharomycotina</taxon>
        <taxon>Pichiomycetes</taxon>
        <taxon>Pichiales</taxon>
        <taxon>Pichiaceae</taxon>
        <taxon>Komagataella</taxon>
    </lineage>
</organism>
<evidence type="ECO:0000313" key="3">
    <source>
        <dbReference type="Proteomes" id="UP000000314"/>
    </source>
</evidence>
<dbReference type="AlphaFoldDB" id="C4R951"/>
<reference evidence="2 3" key="1">
    <citation type="journal article" date="2009" name="Nat. Biotechnol.">
        <title>Genome sequence of the recombinant protein production host Pichia pastoris.</title>
        <authorList>
            <person name="De Schutter K."/>
            <person name="Lin Y.C."/>
            <person name="Tiels P."/>
            <person name="Van Hecke A."/>
            <person name="Glinka S."/>
            <person name="Weber-Lehmann J."/>
            <person name="Rouze P."/>
            <person name="Van de Peer Y."/>
            <person name="Callewaert N."/>
        </authorList>
    </citation>
    <scope>NUCLEOTIDE SEQUENCE [LARGE SCALE GENOMIC DNA]</scope>
    <source>
        <strain evidence="3">GS115 / ATCC 20864</strain>
    </source>
</reference>
<evidence type="ECO:0000313" key="2">
    <source>
        <dbReference type="EMBL" id="CAY72126.1"/>
    </source>
</evidence>
<dbReference type="Proteomes" id="UP000000314">
    <property type="component" value="Chromosome 4"/>
</dbReference>
<dbReference type="OrthoDB" id="3163292at2759"/>
<dbReference type="InterPro" id="IPR001138">
    <property type="entry name" value="Zn2Cys6_DnaBD"/>
</dbReference>
<dbReference type="Pfam" id="PF00172">
    <property type="entry name" value="Zn_clus"/>
    <property type="match status" value="1"/>
</dbReference>
<dbReference type="GeneID" id="8201255"/>
<dbReference type="KEGG" id="ppa:PAS_chr4_0857"/>
<sequence>MRERNFMHLRGLRKKQIKNQGNDFLVRKHFHLRSDPSMMIATPPVVTKIVNKNGKSESDHPKPRKLKSCTRCRKHKIKCDFQERKPNACSMCSRKNVQCELEIIIPMKRSNLIKNLNKEVGELKAQINSLVALNVDHKYKLPNGTSSMNYYQLVEMLGWFRKSFYYFMVPLHLFGVSLTDNVYNEDYLLFLTIYVLSGDLRAQCAIREALRDKSRRCVYTHIKAQDNIPLVVCLLLSLVDLKWLDRINETDNTSNSNLVGYFKAFFFNLRFRSSMNPLDTQLEYSSNDDPVFQFHLRYYHLTSKMQDSKSSLVFEYALDDLQSSSLLNLMDNGIEKTSHYIILLTDYLKAALLSNRKETSLSYDHMKLFVHLLIDLMEKLCSVWKLLGIPDTYPDPFLLKPWLLVEYSKLVCSLFVKYCHHPLFISVQKQLKLELSLLFFQNAELLRLVDDSKYTHKLSKYVHYWNSNLSAILGQLFFDFSSFSRWFYATETEFDPFNIIDSQCFALDEAIHSNFKYSTAAELDVKLKQLQVSKAELEEISRGFTLTLAKSPIASPQLQVNETIAGSFSTFMNLTDEQVKYIDPLHMSHLALDPFTKTAQLSRV</sequence>
<dbReference type="SMART" id="SM00066">
    <property type="entry name" value="GAL4"/>
    <property type="match status" value="1"/>
</dbReference>
<keyword evidence="3" id="KW-1185">Reference proteome</keyword>
<dbReference type="RefSeq" id="XP_002494305.1">
    <property type="nucleotide sequence ID" value="XM_002494260.1"/>
</dbReference>
<dbReference type="GO" id="GO:0008270">
    <property type="term" value="F:zinc ion binding"/>
    <property type="evidence" value="ECO:0007669"/>
    <property type="project" value="InterPro"/>
</dbReference>
<dbReference type="Gene3D" id="4.10.240.10">
    <property type="entry name" value="Zn(2)-C6 fungal-type DNA-binding domain"/>
    <property type="match status" value="1"/>
</dbReference>
<dbReference type="PROSITE" id="PS00463">
    <property type="entry name" value="ZN2_CY6_FUNGAL_1"/>
    <property type="match status" value="1"/>
</dbReference>
<protein>
    <recommendedName>
        <fullName evidence="1">Zn(2)-C6 fungal-type domain-containing protein</fullName>
    </recommendedName>
</protein>
<dbReference type="InterPro" id="IPR036864">
    <property type="entry name" value="Zn2-C6_fun-type_DNA-bd_sf"/>
</dbReference>
<name>C4R951_KOMPG</name>
<gene>
    <name evidence="2" type="ordered locus">PAS_chr4_0857</name>
</gene>
<dbReference type="PROSITE" id="PS50048">
    <property type="entry name" value="ZN2_CY6_FUNGAL_2"/>
    <property type="match status" value="1"/>
</dbReference>
<dbReference type="GO" id="GO:0000981">
    <property type="term" value="F:DNA-binding transcription factor activity, RNA polymerase II-specific"/>
    <property type="evidence" value="ECO:0007669"/>
    <property type="project" value="InterPro"/>
</dbReference>
<evidence type="ECO:0000259" key="1">
    <source>
        <dbReference type="PROSITE" id="PS50048"/>
    </source>
</evidence>
<dbReference type="HOGENOM" id="CLU_452062_0_0_1"/>